<comment type="caution">
    <text evidence="2">The sequence shown here is derived from an EMBL/GenBank/DDBJ whole genome shotgun (WGS) entry which is preliminary data.</text>
</comment>
<organism evidence="2 3">
    <name type="scientific">Cryptolaemus montrouzieri</name>
    <dbReference type="NCBI Taxonomy" id="559131"/>
    <lineage>
        <taxon>Eukaryota</taxon>
        <taxon>Metazoa</taxon>
        <taxon>Ecdysozoa</taxon>
        <taxon>Arthropoda</taxon>
        <taxon>Hexapoda</taxon>
        <taxon>Insecta</taxon>
        <taxon>Pterygota</taxon>
        <taxon>Neoptera</taxon>
        <taxon>Endopterygota</taxon>
        <taxon>Coleoptera</taxon>
        <taxon>Polyphaga</taxon>
        <taxon>Cucujiformia</taxon>
        <taxon>Coccinelloidea</taxon>
        <taxon>Coccinellidae</taxon>
        <taxon>Scymninae</taxon>
        <taxon>Scymnini</taxon>
        <taxon>Cryptolaemus</taxon>
    </lineage>
</organism>
<accession>A0ABD2NW83</accession>
<evidence type="ECO:0000256" key="1">
    <source>
        <dbReference type="SAM" id="Coils"/>
    </source>
</evidence>
<evidence type="ECO:0000313" key="3">
    <source>
        <dbReference type="Proteomes" id="UP001516400"/>
    </source>
</evidence>
<proteinExistence type="predicted"/>
<keyword evidence="3" id="KW-1185">Reference proteome</keyword>
<name>A0ABD2NW83_9CUCU</name>
<dbReference type="AlphaFoldDB" id="A0ABD2NW83"/>
<gene>
    <name evidence="2" type="ORF">HHI36_006148</name>
</gene>
<feature type="coiled-coil region" evidence="1">
    <location>
        <begin position="81"/>
        <end position="108"/>
    </location>
</feature>
<sequence length="114" mass="13564">MQERMTEIMNNLLQYEAETTNIRFKLGELKRKVETKLAEKRAKKINISCSMKNNSTQTESVSEVRHNTLHVEQLRVNAFMNNSTQTDFKEEKRLYERLKNDLSTHIEERIQFDA</sequence>
<protein>
    <submittedName>
        <fullName evidence="2">Uncharacterized protein</fullName>
    </submittedName>
</protein>
<evidence type="ECO:0000313" key="2">
    <source>
        <dbReference type="EMBL" id="KAL3282991.1"/>
    </source>
</evidence>
<keyword evidence="1" id="KW-0175">Coiled coil</keyword>
<reference evidence="2 3" key="1">
    <citation type="journal article" date="2021" name="BMC Biol.">
        <title>Horizontally acquired antibacterial genes associated with adaptive radiation of ladybird beetles.</title>
        <authorList>
            <person name="Li H.S."/>
            <person name="Tang X.F."/>
            <person name="Huang Y.H."/>
            <person name="Xu Z.Y."/>
            <person name="Chen M.L."/>
            <person name="Du X.Y."/>
            <person name="Qiu B.Y."/>
            <person name="Chen P.T."/>
            <person name="Zhang W."/>
            <person name="Slipinski A."/>
            <person name="Escalona H.E."/>
            <person name="Waterhouse R.M."/>
            <person name="Zwick A."/>
            <person name="Pang H."/>
        </authorList>
    </citation>
    <scope>NUCLEOTIDE SEQUENCE [LARGE SCALE GENOMIC DNA]</scope>
    <source>
        <strain evidence="2">SYSU2018</strain>
    </source>
</reference>
<dbReference type="EMBL" id="JABFTP020000144">
    <property type="protein sequence ID" value="KAL3282991.1"/>
    <property type="molecule type" value="Genomic_DNA"/>
</dbReference>
<dbReference type="Proteomes" id="UP001516400">
    <property type="component" value="Unassembled WGS sequence"/>
</dbReference>